<evidence type="ECO:0000256" key="9">
    <source>
        <dbReference type="SAM" id="MobiDB-lite"/>
    </source>
</evidence>
<keyword evidence="4 10" id="KW-0812">Transmembrane</keyword>
<evidence type="ECO:0000313" key="12">
    <source>
        <dbReference type="Proteomes" id="UP000009138"/>
    </source>
</evidence>
<dbReference type="OrthoDB" id="369569at2759"/>
<keyword evidence="5" id="KW-0256">Endoplasmic reticulum</keyword>
<keyword evidence="12" id="KW-1185">Reference proteome</keyword>
<organism evidence="11 12">
    <name type="scientific">Rhizopus delemar (strain RA 99-880 / ATCC MYA-4621 / FGSC 9543 / NRRL 43880)</name>
    <name type="common">Mucormycosis agent</name>
    <name type="synonym">Rhizopus arrhizus var. delemar</name>
    <dbReference type="NCBI Taxonomy" id="246409"/>
    <lineage>
        <taxon>Eukaryota</taxon>
        <taxon>Fungi</taxon>
        <taxon>Fungi incertae sedis</taxon>
        <taxon>Mucoromycota</taxon>
        <taxon>Mucoromycotina</taxon>
        <taxon>Mucoromycetes</taxon>
        <taxon>Mucorales</taxon>
        <taxon>Mucorineae</taxon>
        <taxon>Rhizopodaceae</taxon>
        <taxon>Rhizopus</taxon>
    </lineage>
</organism>
<dbReference type="RefSeq" id="XP_067526110.1">
    <property type="nucleotide sequence ID" value="XM_067670009.1"/>
</dbReference>
<comment type="similarity">
    <text evidence="2 8">Belongs to the EMC4 family.</text>
</comment>
<dbReference type="GO" id="GO:0006644">
    <property type="term" value="P:phospholipid metabolic process"/>
    <property type="evidence" value="ECO:0007669"/>
    <property type="project" value="EnsemblFungi"/>
</dbReference>
<evidence type="ECO:0000256" key="1">
    <source>
        <dbReference type="ARBA" id="ARBA00004477"/>
    </source>
</evidence>
<feature type="region of interest" description="Disordered" evidence="9">
    <location>
        <begin position="1"/>
        <end position="25"/>
    </location>
</feature>
<dbReference type="EMBL" id="CH476747">
    <property type="protein sequence ID" value="EIE90714.1"/>
    <property type="molecule type" value="Genomic_DNA"/>
</dbReference>
<dbReference type="AlphaFoldDB" id="I1CQI4"/>
<dbReference type="GO" id="GO:0072546">
    <property type="term" value="C:EMC complex"/>
    <property type="evidence" value="ECO:0007669"/>
    <property type="project" value="EnsemblFungi"/>
</dbReference>
<keyword evidence="6 10" id="KW-1133">Transmembrane helix</keyword>
<dbReference type="eggNOG" id="KOG3318">
    <property type="taxonomic scope" value="Eukaryota"/>
</dbReference>
<accession>I1CQI4</accession>
<dbReference type="VEuPathDB" id="FungiDB:RO3G_15425"/>
<protein>
    <recommendedName>
        <fullName evidence="3 8">ER membrane protein complex subunit 4</fullName>
    </recommendedName>
</protein>
<evidence type="ECO:0000256" key="8">
    <source>
        <dbReference type="PIRNR" id="PIRNR017207"/>
    </source>
</evidence>
<dbReference type="GO" id="GO:0015914">
    <property type="term" value="P:phospholipid transport"/>
    <property type="evidence" value="ECO:0007669"/>
    <property type="project" value="EnsemblFungi"/>
</dbReference>
<dbReference type="Proteomes" id="UP000009138">
    <property type="component" value="Unassembled WGS sequence"/>
</dbReference>
<dbReference type="InterPro" id="IPR009445">
    <property type="entry name" value="TMEM85/Emc4"/>
</dbReference>
<feature type="transmembrane region" description="Helical" evidence="10">
    <location>
        <begin position="79"/>
        <end position="100"/>
    </location>
</feature>
<dbReference type="FunCoup" id="I1CQI4">
    <property type="interactions" value="344"/>
</dbReference>
<gene>
    <name evidence="11" type="ORF">RO3G_15425</name>
</gene>
<comment type="subcellular location">
    <subcellularLocation>
        <location evidence="1">Endoplasmic reticulum membrane</location>
        <topology evidence="1">Multi-pass membrane protein</topology>
    </subcellularLocation>
</comment>
<evidence type="ECO:0000256" key="3">
    <source>
        <dbReference type="ARBA" id="ARBA00020820"/>
    </source>
</evidence>
<dbReference type="PIRSF" id="PIRSF017207">
    <property type="entry name" value="UCP017207_TM-p85"/>
    <property type="match status" value="1"/>
</dbReference>
<reference evidence="11 12" key="1">
    <citation type="journal article" date="2009" name="PLoS Genet.">
        <title>Genomic analysis of the basal lineage fungus Rhizopus oryzae reveals a whole-genome duplication.</title>
        <authorList>
            <person name="Ma L.-J."/>
            <person name="Ibrahim A.S."/>
            <person name="Skory C."/>
            <person name="Grabherr M.G."/>
            <person name="Burger G."/>
            <person name="Butler M."/>
            <person name="Elias M."/>
            <person name="Idnurm A."/>
            <person name="Lang B.F."/>
            <person name="Sone T."/>
            <person name="Abe A."/>
            <person name="Calvo S.E."/>
            <person name="Corrochano L.M."/>
            <person name="Engels R."/>
            <person name="Fu J."/>
            <person name="Hansberg W."/>
            <person name="Kim J.-M."/>
            <person name="Kodira C.D."/>
            <person name="Koehrsen M.J."/>
            <person name="Liu B."/>
            <person name="Miranda-Saavedra D."/>
            <person name="O'Leary S."/>
            <person name="Ortiz-Castellanos L."/>
            <person name="Poulter R."/>
            <person name="Rodriguez-Romero J."/>
            <person name="Ruiz-Herrera J."/>
            <person name="Shen Y.-Q."/>
            <person name="Zeng Q."/>
            <person name="Galagan J."/>
            <person name="Birren B.W."/>
            <person name="Cuomo C.A."/>
            <person name="Wickes B.L."/>
        </authorList>
    </citation>
    <scope>NUCLEOTIDE SEQUENCE [LARGE SCALE GENOMIC DNA]</scope>
    <source>
        <strain evidence="12">RA 99-880 / ATCC MYA-4621 / FGSC 9543 / NRRL 43880</strain>
    </source>
</reference>
<evidence type="ECO:0000256" key="2">
    <source>
        <dbReference type="ARBA" id="ARBA00007715"/>
    </source>
</evidence>
<evidence type="ECO:0000256" key="4">
    <source>
        <dbReference type="ARBA" id="ARBA00022692"/>
    </source>
</evidence>
<dbReference type="PANTHER" id="PTHR19315">
    <property type="entry name" value="ER MEMBRANE PROTEIN COMPLEX SUBUNIT 4"/>
    <property type="match status" value="1"/>
</dbReference>
<dbReference type="InParanoid" id="I1CQI4"/>
<sequence>MVHHSNSNQTYASHPKLPNPIGFQPSTLQKYSKSEKSTRHSDKDDQAALKMRRAWDVALAPAKSIPMSLFMMYMSGNSLQIFSVMITATMLFMQPIKAIMSAQETFSRFESTGSKKQETDLTLPKLSFIGLQLIVILLGVYRVNSMGLLPNTTSDWLSFIKPKEILEFAAQ</sequence>
<feature type="compositionally biased region" description="Polar residues" evidence="9">
    <location>
        <begin position="1"/>
        <end position="12"/>
    </location>
</feature>
<evidence type="ECO:0000313" key="11">
    <source>
        <dbReference type="EMBL" id="EIE90714.1"/>
    </source>
</evidence>
<name>I1CQI4_RHIO9</name>
<evidence type="ECO:0000256" key="6">
    <source>
        <dbReference type="ARBA" id="ARBA00022989"/>
    </source>
</evidence>
<dbReference type="GO" id="GO:0032977">
    <property type="term" value="F:membrane insertase activity"/>
    <property type="evidence" value="ECO:0007669"/>
    <property type="project" value="EnsemblFungi"/>
</dbReference>
<dbReference type="GO" id="GO:0045050">
    <property type="term" value="P:protein insertion into ER membrane by stop-transfer membrane-anchor sequence"/>
    <property type="evidence" value="ECO:0007669"/>
    <property type="project" value="EnsemblFungi"/>
</dbReference>
<dbReference type="STRING" id="246409.I1CQI4"/>
<dbReference type="OMA" id="QQTFKVI"/>
<evidence type="ECO:0000256" key="10">
    <source>
        <dbReference type="SAM" id="Phobius"/>
    </source>
</evidence>
<dbReference type="GeneID" id="93622390"/>
<proteinExistence type="inferred from homology"/>
<evidence type="ECO:0000256" key="7">
    <source>
        <dbReference type="ARBA" id="ARBA00023136"/>
    </source>
</evidence>
<evidence type="ECO:0000256" key="5">
    <source>
        <dbReference type="ARBA" id="ARBA00022824"/>
    </source>
</evidence>
<keyword evidence="7 8" id="KW-0472">Membrane</keyword>
<dbReference type="Pfam" id="PF06417">
    <property type="entry name" value="EMC4"/>
    <property type="match status" value="1"/>
</dbReference>
<feature type="transmembrane region" description="Helical" evidence="10">
    <location>
        <begin position="121"/>
        <end position="141"/>
    </location>
</feature>